<accession>A0A090AM43</accession>
<dbReference type="GO" id="GO:0015038">
    <property type="term" value="F:glutathione disulfide oxidoreductase activity"/>
    <property type="evidence" value="ECO:0007669"/>
    <property type="project" value="UniProtKB-UniRule"/>
</dbReference>
<dbReference type="PROSITE" id="PS51354">
    <property type="entry name" value="GLUTAREDOXIN_2"/>
    <property type="match status" value="1"/>
</dbReference>
<dbReference type="PRINTS" id="PR00160">
    <property type="entry name" value="GLUTAREDOXIN"/>
</dbReference>
<evidence type="ECO:0000256" key="1">
    <source>
        <dbReference type="ARBA" id="ARBA00007787"/>
    </source>
</evidence>
<dbReference type="InterPro" id="IPR036249">
    <property type="entry name" value="Thioredoxin-like_sf"/>
</dbReference>
<evidence type="ECO:0000256" key="2">
    <source>
        <dbReference type="ARBA" id="ARBA00022448"/>
    </source>
</evidence>
<dbReference type="HOGENOM" id="CLU_026126_7_3_6"/>
<dbReference type="NCBIfam" id="TIGR02181">
    <property type="entry name" value="GRX_bact"/>
    <property type="match status" value="1"/>
</dbReference>
<dbReference type="InterPro" id="IPR002109">
    <property type="entry name" value="Glutaredoxin"/>
</dbReference>
<reference evidence="7" key="1">
    <citation type="submission" date="2013-11" db="EMBL/GenBank/DDBJ databases">
        <title>Symbiont-containing voluminous jelly as an extraordinary maternal gift for overwintering insect nymphs.</title>
        <authorList>
            <person name="Kaiwa N."/>
            <person name="Hosokawa T."/>
            <person name="Nikoh N."/>
            <person name="Meng X.Y."/>
            <person name="Tanahashi M."/>
            <person name="Moriyama M."/>
            <person name="Maeda T."/>
            <person name="Yamaguchi K."/>
            <person name="Shigenobu S."/>
            <person name="Ito M."/>
            <person name="Fukatsu T."/>
        </authorList>
    </citation>
    <scope>NUCLEOTIDE SEQUENCE [LARGE SCALE GENOMIC DNA]</scope>
    <source>
        <strain evidence="7">UwTKB</strain>
    </source>
</reference>
<dbReference type="GO" id="GO:0005737">
    <property type="term" value="C:cytoplasm"/>
    <property type="evidence" value="ECO:0007669"/>
    <property type="project" value="TreeGrafter"/>
</dbReference>
<dbReference type="InterPro" id="IPR011900">
    <property type="entry name" value="GRX_bact"/>
</dbReference>
<comment type="function">
    <text evidence="4">Has a glutathione-disulfide oxidoreductase activity in the presence of NADPH and glutathione reductase. Reduces low molecular weight disulfides and proteins.</text>
</comment>
<dbReference type="Pfam" id="PF00462">
    <property type="entry name" value="Glutaredoxin"/>
    <property type="match status" value="1"/>
</dbReference>
<reference evidence="6 7" key="2">
    <citation type="journal article" date="2014" name="Curr. Biol.">
        <title>Symbiont-Supplemented Maternal Investment Underpinning Host's Ecological Adaptation.</title>
        <authorList>
            <person name="Kaiwa N."/>
            <person name="Hosokawa T."/>
            <person name="Nikoh N."/>
            <person name="Tanahashi M."/>
            <person name="Moriyama M."/>
            <person name="Meng X.Y."/>
            <person name="Maeda T."/>
            <person name="Yamaguchi K."/>
            <person name="Shigenobu S."/>
            <person name="Ito M."/>
            <person name="Fukatsu T."/>
        </authorList>
    </citation>
    <scope>NUCLEOTIDE SEQUENCE [LARGE SCALE GENOMIC DNA]</scope>
    <source>
        <strain evidence="6 7">UwTKB</strain>
    </source>
</reference>
<dbReference type="GO" id="GO:0045454">
    <property type="term" value="P:cell redox homeostasis"/>
    <property type="evidence" value="ECO:0007669"/>
    <property type="project" value="InterPro"/>
</dbReference>
<gene>
    <name evidence="6" type="primary">grxC</name>
    <name evidence="6" type="ORF">TGUWTKB_4980</name>
</gene>
<dbReference type="SUPFAM" id="SSF52833">
    <property type="entry name" value="Thioredoxin-like"/>
    <property type="match status" value="1"/>
</dbReference>
<sequence length="80" mass="9581">MCSFCHQAKLLLKKKKVLFKEIKIDNDIEKRKEMINRSNRKTVPQIFIDNQHIGGCDDLYNLEKNRKLDFILKKNKNFSI</sequence>
<dbReference type="STRING" id="1410383.TGUWTKB_4980"/>
<dbReference type="InterPro" id="IPR014025">
    <property type="entry name" value="Glutaredoxin_subgr"/>
</dbReference>
<comment type="similarity">
    <text evidence="1 4">Belongs to the glutaredoxin family.</text>
</comment>
<proteinExistence type="inferred from homology"/>
<evidence type="ECO:0000256" key="3">
    <source>
        <dbReference type="ARBA" id="ARBA00022982"/>
    </source>
</evidence>
<dbReference type="KEGG" id="sbw:TGUWTKB_4980"/>
<evidence type="ECO:0000313" key="7">
    <source>
        <dbReference type="Proteomes" id="UP000031627"/>
    </source>
</evidence>
<organism evidence="6 7">
    <name type="scientific">Candidatus Tachikawaea gelatinosa</name>
    <dbReference type="NCBI Taxonomy" id="1410383"/>
    <lineage>
        <taxon>Bacteria</taxon>
        <taxon>Pseudomonadati</taxon>
        <taxon>Pseudomonadota</taxon>
        <taxon>Gammaproteobacteria</taxon>
        <taxon>Enterobacterales</taxon>
        <taxon>Enterobacteriaceae</taxon>
        <taxon>Candidatus Tachikawaea</taxon>
    </lineage>
</organism>
<name>A0A090AM43_9ENTR</name>
<dbReference type="AlphaFoldDB" id="A0A090AM43"/>
<dbReference type="PANTHER" id="PTHR45694:SF18">
    <property type="entry name" value="GLUTAREDOXIN-1-RELATED"/>
    <property type="match status" value="1"/>
</dbReference>
<keyword evidence="7" id="KW-1185">Reference proteome</keyword>
<keyword evidence="4" id="KW-0676">Redox-active center</keyword>
<feature type="domain" description="Glutaredoxin" evidence="5">
    <location>
        <begin position="1"/>
        <end position="53"/>
    </location>
</feature>
<evidence type="ECO:0000259" key="5">
    <source>
        <dbReference type="Pfam" id="PF00462"/>
    </source>
</evidence>
<protein>
    <recommendedName>
        <fullName evidence="4">Glutaredoxin</fullName>
    </recommendedName>
</protein>
<keyword evidence="3 4" id="KW-0249">Electron transport</keyword>
<keyword evidence="4" id="KW-0963">Cytoplasm</keyword>
<evidence type="ECO:0000256" key="4">
    <source>
        <dbReference type="RuleBase" id="RU364065"/>
    </source>
</evidence>
<dbReference type="GO" id="GO:0034599">
    <property type="term" value="P:cellular response to oxidative stress"/>
    <property type="evidence" value="ECO:0007669"/>
    <property type="project" value="TreeGrafter"/>
</dbReference>
<evidence type="ECO:0000313" key="6">
    <source>
        <dbReference type="EMBL" id="BAP58724.1"/>
    </source>
</evidence>
<keyword evidence="2 4" id="KW-0813">Transport</keyword>
<dbReference type="PANTHER" id="PTHR45694">
    <property type="entry name" value="GLUTAREDOXIN 2"/>
    <property type="match status" value="1"/>
</dbReference>
<dbReference type="EMBL" id="AP014521">
    <property type="protein sequence ID" value="BAP58724.1"/>
    <property type="molecule type" value="Genomic_DNA"/>
</dbReference>
<dbReference type="Gene3D" id="3.40.30.10">
    <property type="entry name" value="Glutaredoxin"/>
    <property type="match status" value="1"/>
</dbReference>
<dbReference type="Proteomes" id="UP000031627">
    <property type="component" value="Chromosome"/>
</dbReference>